<reference evidence="2" key="1">
    <citation type="submission" date="2023-04" db="EMBL/GenBank/DDBJ databases">
        <title>Phytophthora fragariaefolia NBRC 109709.</title>
        <authorList>
            <person name="Ichikawa N."/>
            <person name="Sato H."/>
            <person name="Tonouchi N."/>
        </authorList>
    </citation>
    <scope>NUCLEOTIDE SEQUENCE</scope>
    <source>
        <strain evidence="2">NBRC 109709</strain>
    </source>
</reference>
<keyword evidence="3" id="KW-1185">Reference proteome</keyword>
<protein>
    <submittedName>
        <fullName evidence="2">Unnamed protein product</fullName>
    </submittedName>
</protein>
<dbReference type="EMBL" id="BSXT01002441">
    <property type="protein sequence ID" value="GMF48969.1"/>
    <property type="molecule type" value="Genomic_DNA"/>
</dbReference>
<dbReference type="AlphaFoldDB" id="A0A9W7CZD8"/>
<dbReference type="OrthoDB" id="129114at2759"/>
<accession>A0A9W7CZD8</accession>
<feature type="region of interest" description="Disordered" evidence="1">
    <location>
        <begin position="1"/>
        <end position="26"/>
    </location>
</feature>
<comment type="caution">
    <text evidence="2">The sequence shown here is derived from an EMBL/GenBank/DDBJ whole genome shotgun (WGS) entry which is preliminary data.</text>
</comment>
<sequence>MHDPPDQVYPDANGNLPDAERRPCPDISAHSATLASMLEEASAETSARIVAVLGPRLEAMSRLVVGLHLEPAIRGDRRVQSKLEAAKCLDGVIAAAVPNFQVGPDNALDVAVLRAQVYAAETAQAAAERELAKETSVERMRRQ</sequence>
<evidence type="ECO:0000313" key="3">
    <source>
        <dbReference type="Proteomes" id="UP001165121"/>
    </source>
</evidence>
<proteinExistence type="predicted"/>
<organism evidence="2 3">
    <name type="scientific">Phytophthora fragariaefolia</name>
    <dbReference type="NCBI Taxonomy" id="1490495"/>
    <lineage>
        <taxon>Eukaryota</taxon>
        <taxon>Sar</taxon>
        <taxon>Stramenopiles</taxon>
        <taxon>Oomycota</taxon>
        <taxon>Peronosporomycetes</taxon>
        <taxon>Peronosporales</taxon>
        <taxon>Peronosporaceae</taxon>
        <taxon>Phytophthora</taxon>
    </lineage>
</organism>
<dbReference type="Proteomes" id="UP001165121">
    <property type="component" value="Unassembled WGS sequence"/>
</dbReference>
<gene>
    <name evidence="2" type="ORF">Pfra01_001915900</name>
</gene>
<name>A0A9W7CZD8_9STRA</name>
<evidence type="ECO:0000256" key="1">
    <source>
        <dbReference type="SAM" id="MobiDB-lite"/>
    </source>
</evidence>
<evidence type="ECO:0000313" key="2">
    <source>
        <dbReference type="EMBL" id="GMF48969.1"/>
    </source>
</evidence>